<accession>A0ABX2ZS30</accession>
<evidence type="ECO:0000313" key="5">
    <source>
        <dbReference type="Proteomes" id="UP000094580"/>
    </source>
</evidence>
<dbReference type="GO" id="GO:0016829">
    <property type="term" value="F:lyase activity"/>
    <property type="evidence" value="ECO:0007669"/>
    <property type="project" value="UniProtKB-KW"/>
</dbReference>
<protein>
    <submittedName>
        <fullName evidence="4">Selenocysteine lyase</fullName>
    </submittedName>
</protein>
<dbReference type="PANTHER" id="PTHR43586:SF8">
    <property type="entry name" value="CYSTEINE DESULFURASE 1, CHLOROPLASTIC"/>
    <property type="match status" value="1"/>
</dbReference>
<comment type="caution">
    <text evidence="4">The sequence shown here is derived from an EMBL/GenBank/DDBJ whole genome shotgun (WGS) entry which is preliminary data.</text>
</comment>
<dbReference type="InterPro" id="IPR015424">
    <property type="entry name" value="PyrdxlP-dep_Trfase"/>
</dbReference>
<proteinExistence type="predicted"/>
<dbReference type="SUPFAM" id="SSF53383">
    <property type="entry name" value="PLP-dependent transferases"/>
    <property type="match status" value="1"/>
</dbReference>
<evidence type="ECO:0000259" key="3">
    <source>
        <dbReference type="Pfam" id="PF00266"/>
    </source>
</evidence>
<keyword evidence="4" id="KW-0456">Lyase</keyword>
<dbReference type="Gene3D" id="3.90.1150.10">
    <property type="entry name" value="Aspartate Aminotransferase, domain 1"/>
    <property type="match status" value="1"/>
</dbReference>
<dbReference type="Proteomes" id="UP000094580">
    <property type="component" value="Unassembled WGS sequence"/>
</dbReference>
<organism evidence="4 5">
    <name type="scientific">Gottfriedia luciferensis</name>
    <dbReference type="NCBI Taxonomy" id="178774"/>
    <lineage>
        <taxon>Bacteria</taxon>
        <taxon>Bacillati</taxon>
        <taxon>Bacillota</taxon>
        <taxon>Bacilli</taxon>
        <taxon>Bacillales</taxon>
        <taxon>Bacillaceae</taxon>
        <taxon>Gottfriedia</taxon>
    </lineage>
</organism>
<keyword evidence="5" id="KW-1185">Reference proteome</keyword>
<evidence type="ECO:0000256" key="1">
    <source>
        <dbReference type="ARBA" id="ARBA00001933"/>
    </source>
</evidence>
<dbReference type="InterPro" id="IPR015421">
    <property type="entry name" value="PyrdxlP-dep_Trfase_major"/>
</dbReference>
<name>A0ABX2ZS30_9BACI</name>
<feature type="domain" description="Aminotransferase class V" evidence="3">
    <location>
        <begin position="39"/>
        <end position="448"/>
    </location>
</feature>
<gene>
    <name evidence="4" type="ORF">BED47_19140</name>
</gene>
<dbReference type="InterPro" id="IPR015422">
    <property type="entry name" value="PyrdxlP-dep_Trfase_small"/>
</dbReference>
<keyword evidence="2" id="KW-0663">Pyridoxal phosphate</keyword>
<comment type="cofactor">
    <cofactor evidence="1">
        <name>pyridoxal 5'-phosphate</name>
        <dbReference type="ChEBI" id="CHEBI:597326"/>
    </cofactor>
</comment>
<dbReference type="Gene3D" id="3.40.640.10">
    <property type="entry name" value="Type I PLP-dependent aspartate aminotransferase-like (Major domain)"/>
    <property type="match status" value="1"/>
</dbReference>
<evidence type="ECO:0000313" key="4">
    <source>
        <dbReference type="EMBL" id="ODG92558.1"/>
    </source>
</evidence>
<dbReference type="EMBL" id="MDKC01000007">
    <property type="protein sequence ID" value="ODG92558.1"/>
    <property type="molecule type" value="Genomic_DNA"/>
</dbReference>
<dbReference type="PANTHER" id="PTHR43586">
    <property type="entry name" value="CYSTEINE DESULFURASE"/>
    <property type="match status" value="1"/>
</dbReference>
<dbReference type="Pfam" id="PF00266">
    <property type="entry name" value="Aminotran_5"/>
    <property type="match status" value="1"/>
</dbReference>
<evidence type="ECO:0000256" key="2">
    <source>
        <dbReference type="ARBA" id="ARBA00022898"/>
    </source>
</evidence>
<dbReference type="InterPro" id="IPR000192">
    <property type="entry name" value="Aminotrans_V_dom"/>
</dbReference>
<sequence>MFSLGAIKLNLEKYFSQFRKEIIGNEKTFLSPFGEKNIIYLDWAASGRLYGPVEEKLLSTFGPYVANTHTESNITGSTMTNCYHEALQIIKEHVNASASDTIITDGSGMTGVMNKFQRILGLKIHENFHFRLSIPEEERPVVFITSMEHHSNHTSWLETICDVEVVPNCTNNVIDLNYLRNRLEFYKNKRKLIGSFSACSNVSGLITPYHKLARLMHEYNGVCFVDFSASAPYVDIDMHPSDPMEKLDAILFSPHKFLGGPGSSGVLIFDSTMYQNKIPDHPGGGTVEWTNPWGEKKYINNIREREDGGTPGFLQTIRTALAIKVKNAMGTANILNREEELAHIVLDELRTIENVVLLEDSSNPRLGFYSFYLKDIHHNLVVRLLNDRYGIQVRGGCSCAGTYGHMLLNITREMSKAITDEIDNGNISVKPGWIRMSVHPTTTNEEVVIFTNALKDIIQNIGEWSNDYLYLKEKNDFIHKDEAVMEVGTYFEMGMTVKS</sequence>
<reference evidence="4 5" key="1">
    <citation type="submission" date="2016-07" db="EMBL/GenBank/DDBJ databases">
        <authorList>
            <person name="Townsley L."/>
            <person name="Shank E.A."/>
        </authorList>
    </citation>
    <scope>NUCLEOTIDE SEQUENCE [LARGE SCALE GENOMIC DNA]</scope>
    <source>
        <strain evidence="4 5">CH01</strain>
    </source>
</reference>